<dbReference type="PRINTS" id="PR00469">
    <property type="entry name" value="PNDRDTASEII"/>
</dbReference>
<protein>
    <submittedName>
        <fullName evidence="2">Thioredoxin reductase (NADPH)</fullName>
    </submittedName>
</protein>
<dbReference type="AlphaFoldDB" id="A0A1M4WHY8"/>
<gene>
    <name evidence="2" type="ORF">SAMN05443144_103220</name>
</gene>
<dbReference type="InterPro" id="IPR036188">
    <property type="entry name" value="FAD/NAD-bd_sf"/>
</dbReference>
<name>A0A1M4WHY8_9BACT</name>
<evidence type="ECO:0000313" key="2">
    <source>
        <dbReference type="EMBL" id="SHE80582.1"/>
    </source>
</evidence>
<dbReference type="STRING" id="1194090.SAMN05443144_103220"/>
<dbReference type="SUPFAM" id="SSF51905">
    <property type="entry name" value="FAD/NAD(P)-binding domain"/>
    <property type="match status" value="1"/>
</dbReference>
<dbReference type="GO" id="GO:0050660">
    <property type="term" value="F:flavin adenine dinucleotide binding"/>
    <property type="evidence" value="ECO:0007669"/>
    <property type="project" value="TreeGrafter"/>
</dbReference>
<dbReference type="Gene3D" id="3.50.50.60">
    <property type="entry name" value="FAD/NAD(P)-binding domain"/>
    <property type="match status" value="1"/>
</dbReference>
<dbReference type="NCBIfam" id="TIGR04018">
    <property type="entry name" value="Bthiol_YpdA"/>
    <property type="match status" value="1"/>
</dbReference>
<keyword evidence="3" id="KW-1185">Reference proteome</keyword>
<dbReference type="PANTHER" id="PTHR43539:SF4">
    <property type="entry name" value="BACILLIREDOXIN REDUCTASE BDR"/>
    <property type="match status" value="1"/>
</dbReference>
<sequence>MVIIVGAGPIGLATAIELKRKGIPSKIIERGSLVNSIFHYPRDMTFFSTSDRLEIGGVPFISHNPKPTRREALEYYRRAAESYDLDIHLYEEVQAVDGEDGHFTVRTDRDHYEASKVVVATGFYDIARKMNIPGEELDKVKHYYDEAHAYAWQDVLVIGAGNSAVDVALETYRTQANVTLAVRGSQIKETVKYWVKPDIENRIKNEEITAYFNTEVKEIKPREVVLDTPEGIRAIPNDFVLAMTGYQPNFELMSHFGIALTNDEKRMPVYDEQSLETNRKGMYVAGVVCGGMDTSSLFIENTRVHAEHISGDIKRKLTARSVG</sequence>
<evidence type="ECO:0000313" key="3">
    <source>
        <dbReference type="Proteomes" id="UP000184041"/>
    </source>
</evidence>
<dbReference type="RefSeq" id="WP_073059804.1">
    <property type="nucleotide sequence ID" value="NZ_FQUS01000003.1"/>
</dbReference>
<proteinExistence type="predicted"/>
<dbReference type="PRINTS" id="PR00368">
    <property type="entry name" value="FADPNR"/>
</dbReference>
<dbReference type="EMBL" id="FQUS01000003">
    <property type="protein sequence ID" value="SHE80582.1"/>
    <property type="molecule type" value="Genomic_DNA"/>
</dbReference>
<dbReference type="InterPro" id="IPR023856">
    <property type="entry name" value="Bdr"/>
</dbReference>
<organism evidence="2 3">
    <name type="scientific">Fodinibius roseus</name>
    <dbReference type="NCBI Taxonomy" id="1194090"/>
    <lineage>
        <taxon>Bacteria</taxon>
        <taxon>Pseudomonadati</taxon>
        <taxon>Balneolota</taxon>
        <taxon>Balneolia</taxon>
        <taxon>Balneolales</taxon>
        <taxon>Balneolaceae</taxon>
        <taxon>Fodinibius</taxon>
    </lineage>
</organism>
<reference evidence="2 3" key="1">
    <citation type="submission" date="2016-11" db="EMBL/GenBank/DDBJ databases">
        <authorList>
            <person name="Jaros S."/>
            <person name="Januszkiewicz K."/>
            <person name="Wedrychowicz H."/>
        </authorList>
    </citation>
    <scope>NUCLEOTIDE SEQUENCE [LARGE SCALE GENOMIC DNA]</scope>
    <source>
        <strain evidence="2 3">DSM 21986</strain>
    </source>
</reference>
<dbReference type="InterPro" id="IPR050982">
    <property type="entry name" value="Auxin_biosynth/cation_transpt"/>
</dbReference>
<evidence type="ECO:0000256" key="1">
    <source>
        <dbReference type="ARBA" id="ARBA00023002"/>
    </source>
</evidence>
<dbReference type="OrthoDB" id="9778740at2"/>
<keyword evidence="1" id="KW-0560">Oxidoreductase</keyword>
<dbReference type="PANTHER" id="PTHR43539">
    <property type="entry name" value="FLAVIN-BINDING MONOOXYGENASE-LIKE PROTEIN (AFU_ORTHOLOGUE AFUA_4G09220)"/>
    <property type="match status" value="1"/>
</dbReference>
<dbReference type="Pfam" id="PF13738">
    <property type="entry name" value="Pyr_redox_3"/>
    <property type="match status" value="1"/>
</dbReference>
<dbReference type="Proteomes" id="UP000184041">
    <property type="component" value="Unassembled WGS sequence"/>
</dbReference>
<accession>A0A1M4WHY8</accession>
<dbReference type="GO" id="GO:0004497">
    <property type="term" value="F:monooxygenase activity"/>
    <property type="evidence" value="ECO:0007669"/>
    <property type="project" value="TreeGrafter"/>
</dbReference>